<comment type="caution">
    <text evidence="3">The sequence shown here is derived from an EMBL/GenBank/DDBJ whole genome shotgun (WGS) entry which is preliminary data.</text>
</comment>
<evidence type="ECO:0000256" key="1">
    <source>
        <dbReference type="SAM" id="MobiDB-lite"/>
    </source>
</evidence>
<feature type="signal peptide" evidence="2">
    <location>
        <begin position="1"/>
        <end position="23"/>
    </location>
</feature>
<reference evidence="3 4" key="1">
    <citation type="journal article" date="2016" name="Nat. Commun.">
        <title>Thousands of microbial genomes shed light on interconnected biogeochemical processes in an aquifer system.</title>
        <authorList>
            <person name="Anantharaman K."/>
            <person name="Brown C.T."/>
            <person name="Hug L.A."/>
            <person name="Sharon I."/>
            <person name="Castelle C.J."/>
            <person name="Probst A.J."/>
            <person name="Thomas B.C."/>
            <person name="Singh A."/>
            <person name="Wilkins M.J."/>
            <person name="Karaoz U."/>
            <person name="Brodie E.L."/>
            <person name="Williams K.H."/>
            <person name="Hubbard S.S."/>
            <person name="Banfield J.F."/>
        </authorList>
    </citation>
    <scope>NUCLEOTIDE SEQUENCE [LARGE SCALE GENOMIC DNA]</scope>
</reference>
<evidence type="ECO:0000313" key="4">
    <source>
        <dbReference type="Proteomes" id="UP000177230"/>
    </source>
</evidence>
<feature type="compositionally biased region" description="Basic and acidic residues" evidence="1">
    <location>
        <begin position="128"/>
        <end position="167"/>
    </location>
</feature>
<evidence type="ECO:0008006" key="5">
    <source>
        <dbReference type="Google" id="ProtNLM"/>
    </source>
</evidence>
<feature type="region of interest" description="Disordered" evidence="1">
    <location>
        <begin position="128"/>
        <end position="173"/>
    </location>
</feature>
<accession>A0A1F5RIS1</accession>
<evidence type="ECO:0000256" key="2">
    <source>
        <dbReference type="SAM" id="SignalP"/>
    </source>
</evidence>
<name>A0A1F5RIS1_9BACT</name>
<organism evidence="3 4">
    <name type="scientific">Candidatus Edwardsbacteria bacterium GWF2_54_11</name>
    <dbReference type="NCBI Taxonomy" id="1817851"/>
    <lineage>
        <taxon>Bacteria</taxon>
        <taxon>Candidatus Edwardsiibacteriota</taxon>
    </lineage>
</organism>
<protein>
    <recommendedName>
        <fullName evidence="5">DUF3300 domain-containing protein</fullName>
    </recommendedName>
</protein>
<gene>
    <name evidence="3" type="ORF">A2024_10140</name>
</gene>
<feature type="chain" id="PRO_5009520883" description="DUF3300 domain-containing protein" evidence="2">
    <location>
        <begin position="24"/>
        <end position="173"/>
    </location>
</feature>
<keyword evidence="2" id="KW-0732">Signal</keyword>
<dbReference type="EMBL" id="MFFM01000003">
    <property type="protein sequence ID" value="OGF14340.1"/>
    <property type="molecule type" value="Genomic_DNA"/>
</dbReference>
<dbReference type="Proteomes" id="UP000177230">
    <property type="component" value="Unassembled WGS sequence"/>
</dbReference>
<dbReference type="AlphaFoldDB" id="A0A1F5RIS1"/>
<evidence type="ECO:0000313" key="3">
    <source>
        <dbReference type="EMBL" id="OGF14340.1"/>
    </source>
</evidence>
<sequence>MKTKLALIALLLLGSLGTPGLLADTDVKININLPLVQIKDEPVMAVIPGTYIYFIYGYEHDFFYYGGYWWRFHHNRWYRAHHYNGPWKYRKDKYVPAPFFKLSPQWRKMTIDHSGFKYQEVKKNWKQWEKGKRWEKKQDKKEMKKDNKEEKQNQQDDKDKKDKDNKKSGKGRK</sequence>
<proteinExistence type="predicted"/>